<proteinExistence type="inferred from homology"/>
<dbReference type="FunFam" id="1.10.630.10:FF:000018">
    <property type="entry name" value="Cytochrome P450 monooxygenase"/>
    <property type="match status" value="1"/>
</dbReference>
<evidence type="ECO:0000256" key="6">
    <source>
        <dbReference type="ARBA" id="ARBA00023033"/>
    </source>
</evidence>
<evidence type="ECO:0000256" key="3">
    <source>
        <dbReference type="ARBA" id="ARBA00022723"/>
    </source>
</evidence>
<evidence type="ECO:0000256" key="1">
    <source>
        <dbReference type="ARBA" id="ARBA00010617"/>
    </source>
</evidence>
<keyword evidence="9" id="KW-1185">Reference proteome</keyword>
<dbReference type="CDD" id="cd11029">
    <property type="entry name" value="CYP107-like"/>
    <property type="match status" value="1"/>
</dbReference>
<evidence type="ECO:0000256" key="2">
    <source>
        <dbReference type="ARBA" id="ARBA00022617"/>
    </source>
</evidence>
<protein>
    <submittedName>
        <fullName evidence="8">Cytochrome P450</fullName>
    </submittedName>
</protein>
<keyword evidence="5 7" id="KW-0408">Iron</keyword>
<dbReference type="GO" id="GO:0005506">
    <property type="term" value="F:iron ion binding"/>
    <property type="evidence" value="ECO:0007669"/>
    <property type="project" value="InterPro"/>
</dbReference>
<dbReference type="PANTHER" id="PTHR46696:SF1">
    <property type="entry name" value="CYTOCHROME P450 YJIB-RELATED"/>
    <property type="match status" value="1"/>
</dbReference>
<keyword evidence="6 7" id="KW-0503">Monooxygenase</keyword>
<accession>A0A7D3XMP7</accession>
<dbReference type="InterPro" id="IPR002397">
    <property type="entry name" value="Cyt_P450_B"/>
</dbReference>
<dbReference type="InterPro" id="IPR001128">
    <property type="entry name" value="Cyt_P450"/>
</dbReference>
<dbReference type="AlphaFoldDB" id="A0A7D3XMP7"/>
<dbReference type="PRINTS" id="PR00385">
    <property type="entry name" value="P450"/>
</dbReference>
<dbReference type="KEGG" id="kpul:GXN76_08375"/>
<dbReference type="PRINTS" id="PR00359">
    <property type="entry name" value="BP450"/>
</dbReference>
<dbReference type="InterPro" id="IPR017972">
    <property type="entry name" value="Cyt_P450_CS"/>
</dbReference>
<evidence type="ECO:0000256" key="5">
    <source>
        <dbReference type="ARBA" id="ARBA00023004"/>
    </source>
</evidence>
<dbReference type="EMBL" id="CP048104">
    <property type="protein sequence ID" value="QKG84489.1"/>
    <property type="molecule type" value="Genomic_DNA"/>
</dbReference>
<dbReference type="SUPFAM" id="SSF48264">
    <property type="entry name" value="Cytochrome P450"/>
    <property type="match status" value="1"/>
</dbReference>
<dbReference type="GO" id="GO:0004497">
    <property type="term" value="F:monooxygenase activity"/>
    <property type="evidence" value="ECO:0007669"/>
    <property type="project" value="UniProtKB-KW"/>
</dbReference>
<gene>
    <name evidence="8" type="ORF">GXN76_08375</name>
</gene>
<reference evidence="8 9" key="1">
    <citation type="submission" date="2020-01" db="EMBL/GenBank/DDBJ databases">
        <authorList>
            <person name="Gulvik C.A."/>
            <person name="Batra D.G."/>
        </authorList>
    </citation>
    <scope>NUCLEOTIDE SEQUENCE [LARGE SCALE GENOMIC DNA]</scope>
    <source>
        <strain evidence="8 9">W9323</strain>
    </source>
</reference>
<comment type="similarity">
    <text evidence="1 7">Belongs to the cytochrome P450 family.</text>
</comment>
<evidence type="ECO:0000256" key="7">
    <source>
        <dbReference type="RuleBase" id="RU000461"/>
    </source>
</evidence>
<dbReference type="GO" id="GO:0016705">
    <property type="term" value="F:oxidoreductase activity, acting on paired donors, with incorporation or reduction of molecular oxygen"/>
    <property type="evidence" value="ECO:0007669"/>
    <property type="project" value="InterPro"/>
</dbReference>
<name>A0A7D3XMP7_9BACL</name>
<dbReference type="Proteomes" id="UP000503088">
    <property type="component" value="Chromosome"/>
</dbReference>
<keyword evidence="2 7" id="KW-0349">Heme</keyword>
<dbReference type="RefSeq" id="WP_173222226.1">
    <property type="nucleotide sequence ID" value="NZ_CP048104.1"/>
</dbReference>
<evidence type="ECO:0000256" key="4">
    <source>
        <dbReference type="ARBA" id="ARBA00023002"/>
    </source>
</evidence>
<organism evidence="8 9">
    <name type="scientific">Kroppenstedtia pulmonis</name>
    <dbReference type="NCBI Taxonomy" id="1380685"/>
    <lineage>
        <taxon>Bacteria</taxon>
        <taxon>Bacillati</taxon>
        <taxon>Bacillota</taxon>
        <taxon>Bacilli</taxon>
        <taxon>Bacillales</taxon>
        <taxon>Thermoactinomycetaceae</taxon>
        <taxon>Kroppenstedtia</taxon>
    </lineage>
</organism>
<dbReference type="Pfam" id="PF00067">
    <property type="entry name" value="p450"/>
    <property type="match status" value="1"/>
</dbReference>
<sequence>MEVQVDFFQPNFKNDAYQVYTQLRSEDPVHRVTLPDGQTAWMVMDYENALAVLKDDRLIKDPTKLLDQEELKRMMPVKEREIFTHHMLSSDPPDHSRLRSLVHKAFTPRMVEQLEGRIEQIANQLLEGFVHRGQVDLITEYAYPLPIIIICEMLGIPERDHDQFREWTSAIFDSSNNPEKMKEAQENTRAFIRYLQVLIEERRQDPSDDLISALVHAEEEGDMLTEKELYATISLLIIAGHETTVNLIGNGVRALLESPDQLEKLKRAPELAPSAVEEILRYYSPVEVSSNRWASESFMLQGRKINKGDRVLAVVASANRDETRFENPDRFDITRRDNRHLTFGMGIHFCLGAPLARLEGRIALNALLHHLPNMKLQGEFDSLQWRDSFFNRGLIKLPIVW</sequence>
<dbReference type="GO" id="GO:0020037">
    <property type="term" value="F:heme binding"/>
    <property type="evidence" value="ECO:0007669"/>
    <property type="project" value="InterPro"/>
</dbReference>
<dbReference type="PANTHER" id="PTHR46696">
    <property type="entry name" value="P450, PUTATIVE (EUROFUNG)-RELATED"/>
    <property type="match status" value="1"/>
</dbReference>
<evidence type="ECO:0000313" key="8">
    <source>
        <dbReference type="EMBL" id="QKG84489.1"/>
    </source>
</evidence>
<evidence type="ECO:0000313" key="9">
    <source>
        <dbReference type="Proteomes" id="UP000503088"/>
    </source>
</evidence>
<dbReference type="InterPro" id="IPR036396">
    <property type="entry name" value="Cyt_P450_sf"/>
</dbReference>
<keyword evidence="4 7" id="KW-0560">Oxidoreductase</keyword>
<keyword evidence="3 7" id="KW-0479">Metal-binding</keyword>
<dbReference type="Gene3D" id="1.10.630.10">
    <property type="entry name" value="Cytochrome P450"/>
    <property type="match status" value="1"/>
</dbReference>
<dbReference type="PROSITE" id="PS00086">
    <property type="entry name" value="CYTOCHROME_P450"/>
    <property type="match status" value="1"/>
</dbReference>